<dbReference type="SUPFAM" id="SSF52540">
    <property type="entry name" value="P-loop containing nucleoside triphosphate hydrolases"/>
    <property type="match status" value="1"/>
</dbReference>
<dbReference type="Proteomes" id="UP000278334">
    <property type="component" value="Chromosome"/>
</dbReference>
<feature type="domain" description="Helicase ATP-binding" evidence="2">
    <location>
        <begin position="289"/>
        <end position="493"/>
    </location>
</feature>
<dbReference type="GO" id="GO:0009035">
    <property type="term" value="F:type I site-specific deoxyribonuclease activity"/>
    <property type="evidence" value="ECO:0007669"/>
    <property type="project" value="UniProtKB-EC"/>
</dbReference>
<dbReference type="KEGG" id="bthg:MS2017_1328"/>
<evidence type="ECO:0000259" key="2">
    <source>
        <dbReference type="PROSITE" id="PS51192"/>
    </source>
</evidence>
<dbReference type="Pfam" id="PF18766">
    <property type="entry name" value="SWI2_SNF2"/>
    <property type="match status" value="1"/>
</dbReference>
<dbReference type="PANTHER" id="PTHR42927:SF1">
    <property type="entry name" value="HELICASE SUPERFAMILY 1 AND 2 DOMAIN-CONTAINING PROTEIN"/>
    <property type="match status" value="1"/>
</dbReference>
<dbReference type="AlphaFoldDB" id="A0A3G3IMP7"/>
<evidence type="ECO:0000313" key="3">
    <source>
        <dbReference type="EMBL" id="AYQ57019.1"/>
    </source>
</evidence>
<dbReference type="REBASE" id="276547">
    <property type="entry name" value="Bth9NORF1330P"/>
</dbReference>
<dbReference type="GO" id="GO:0009307">
    <property type="term" value="P:DNA restriction-modification system"/>
    <property type="evidence" value="ECO:0007669"/>
    <property type="project" value="UniProtKB-KW"/>
</dbReference>
<proteinExistence type="predicted"/>
<dbReference type="Gene3D" id="3.90.1570.50">
    <property type="match status" value="1"/>
</dbReference>
<dbReference type="RefSeq" id="WP_122951686.1">
    <property type="nucleotide sequence ID" value="NZ_CP024634.1"/>
</dbReference>
<dbReference type="PROSITE" id="PS51192">
    <property type="entry name" value="HELICASE_ATP_BIND_1"/>
    <property type="match status" value="1"/>
</dbReference>
<dbReference type="InterPro" id="IPR014001">
    <property type="entry name" value="Helicase_ATP-bd"/>
</dbReference>
<dbReference type="PANTHER" id="PTHR42927">
    <property type="entry name" value="HELICASE SUPERFAMILY 1 AND 2 DOMAIN-CONTAINING PROTEIN"/>
    <property type="match status" value="1"/>
</dbReference>
<dbReference type="Pfam" id="PF04313">
    <property type="entry name" value="HSDR_N"/>
    <property type="match status" value="1"/>
</dbReference>
<dbReference type="InterPro" id="IPR007409">
    <property type="entry name" value="Restrct_endonuc_type1_HsdR_N"/>
</dbReference>
<gene>
    <name evidence="3" type="ORF">MS2017_1328</name>
</gene>
<evidence type="ECO:0000256" key="1">
    <source>
        <dbReference type="SAM" id="MobiDB-lite"/>
    </source>
</evidence>
<dbReference type="Pfam" id="PF22679">
    <property type="entry name" value="T1R_D3-like"/>
    <property type="match status" value="1"/>
</dbReference>
<reference evidence="3 4" key="1">
    <citation type="submission" date="2017-11" db="EMBL/GenBank/DDBJ databases">
        <title>Genome sequence of the bacterial symbiont EPR9N from a vent mussel Bathymodiolus thermophilus.</title>
        <authorList>
            <person name="Won Y.-J."/>
        </authorList>
    </citation>
    <scope>NUCLEOTIDE SEQUENCE [LARGE SCALE GENOMIC DNA]</scope>
    <source>
        <strain evidence="3 4">EPR9N</strain>
    </source>
</reference>
<dbReference type="GO" id="GO:0003677">
    <property type="term" value="F:DNA binding"/>
    <property type="evidence" value="ECO:0007669"/>
    <property type="project" value="UniProtKB-KW"/>
</dbReference>
<name>A0A3G3IMP7_9GAMM</name>
<evidence type="ECO:0000313" key="4">
    <source>
        <dbReference type="Proteomes" id="UP000278334"/>
    </source>
</evidence>
<dbReference type="InterPro" id="IPR040980">
    <property type="entry name" value="SWI2_SNF2"/>
</dbReference>
<dbReference type="Gene3D" id="3.40.50.300">
    <property type="entry name" value="P-loop containing nucleotide triphosphate hydrolases"/>
    <property type="match status" value="2"/>
</dbReference>
<feature type="region of interest" description="Disordered" evidence="1">
    <location>
        <begin position="420"/>
        <end position="445"/>
    </location>
</feature>
<accession>A0A3G3IMP7</accession>
<dbReference type="SMART" id="SM00487">
    <property type="entry name" value="DEXDc"/>
    <property type="match status" value="1"/>
</dbReference>
<organism evidence="3 4">
    <name type="scientific">Bathymodiolus thermophilus thioautotrophic gill symbiont</name>
    <dbReference type="NCBI Taxonomy" id="2360"/>
    <lineage>
        <taxon>Bacteria</taxon>
        <taxon>Pseudomonadati</taxon>
        <taxon>Pseudomonadota</taxon>
        <taxon>Gammaproteobacteria</taxon>
        <taxon>sulfur-oxidizing symbionts</taxon>
    </lineage>
</organism>
<sequence>MNYTELNFEEHIEVQLLNSGYIKVEPKLYDKSLCLIPSQLIEFIQETQPKKYQKLTEQYGDDTNNKLTKRISEQIESKGVIEVLRKGVKDRGNTFKLVYFKPKSGLNQEHQDLYKKNRFIELRQLKYSKKNENSIDMGIFINGIPVMMLELKNSLTGQNHTHGIKQWKFDRDPKEPLFKFKRNMVYFSVGNEKVFMSTRLSGSKTRFLPFNKGIDNPVNPKGHMSHYLWDDILQKDSVLDLIENFVHIRQDIEKVYDPKQQRLVEKKSDTLIFPRFHQLNVIKKIRQDILDKGTGVNYLIQHTTGSGKSLSIGWLSHMLSFLYQNPTDANRIFDTIIVVTDRRVLDKQIKNTILQLEQTKGVVNPVDGTSQQLKEFLESGKSIIITTIQKFPVISETISKLGDRKFGVIIDEVHSSQSGETSKHLRKSLSKSNLDNYQEGEGEEDLTQVDKMILDEINSRGKQPHISYFGFSGTPKNKTLELFGTPSEEGFKPFDLYSMKQSVSEGFTLDVLQNYTTYKRYFKLNKKVKEDKELPESKVKSMLVNWVDLHPHTITEKVRIILDHFVNHASNKLEGKSRGMLVTKSRLHCVKYKLEFDKQMEEMDLPYRSLVGFSGTVYDQGTHQDYTESSMNGVPETQTEESLKEPQFRILIVNNKFQTGFDEPMLHTMYVDKKFGGLQCVQTLSRLNRTMRGKTDTFVLDFVNDPQDVQESFQPFYEGTILEEEIDPNRLYSIKDDIDEYHLFNDDDIERYVDTFYKDEISTEELQGILDSVVVNWKSLDEDEQEEFRGQIYSFIRLYGYISQVITFKDIDLEKLFIFVRGLSKKLPRREGGKLSDILSSIDLEYFKIEKKFTSTIELDDGDTVIEGIGSDGSDGINEEPTDFLSHIIEILNDSFDGEFSDEDKVKFEKIKCQVHENEELRMVMTGDNSDSNKRDKFDRTFQSLVTSLVEDNLDFYKKLSENKRNKFIKDRLYEDYTKSLEIR</sequence>
<protein>
    <submittedName>
        <fullName evidence="3">Type I restriction enzyme R subunit</fullName>
    </submittedName>
</protein>
<dbReference type="EMBL" id="CP024634">
    <property type="protein sequence ID" value="AYQ57019.1"/>
    <property type="molecule type" value="Genomic_DNA"/>
</dbReference>
<dbReference type="InterPro" id="IPR027417">
    <property type="entry name" value="P-loop_NTPase"/>
</dbReference>
<dbReference type="GO" id="GO:0005524">
    <property type="term" value="F:ATP binding"/>
    <property type="evidence" value="ECO:0007669"/>
    <property type="project" value="UniProtKB-KW"/>
</dbReference>
<dbReference type="InterPro" id="IPR055180">
    <property type="entry name" value="HsdR_RecA-like_helicase_dom_2"/>
</dbReference>